<reference evidence="2" key="1">
    <citation type="submission" date="2020-02" db="EMBL/GenBank/DDBJ databases">
        <authorList>
            <person name="Palmer J.M."/>
        </authorList>
    </citation>
    <scope>NUCLEOTIDE SEQUENCE</scope>
    <source>
        <strain evidence="2">EPUS1.4</strain>
        <tissue evidence="2">Thallus</tissue>
    </source>
</reference>
<keyword evidence="3" id="KW-1185">Reference proteome</keyword>
<accession>A0A8H7E0S5</accession>
<evidence type="ECO:0000313" key="2">
    <source>
        <dbReference type="EMBL" id="KAF7502181.1"/>
    </source>
</evidence>
<feature type="region of interest" description="Disordered" evidence="1">
    <location>
        <begin position="1"/>
        <end position="30"/>
    </location>
</feature>
<comment type="caution">
    <text evidence="2">The sequence shown here is derived from an EMBL/GenBank/DDBJ whole genome shotgun (WGS) entry which is preliminary data.</text>
</comment>
<gene>
    <name evidence="2" type="ORF">GJ744_006770</name>
</gene>
<dbReference type="Proteomes" id="UP000606974">
    <property type="component" value="Unassembled WGS sequence"/>
</dbReference>
<proteinExistence type="predicted"/>
<name>A0A8H7E0S5_9EURO</name>
<dbReference type="EMBL" id="JAACFV010000307">
    <property type="protein sequence ID" value="KAF7502181.1"/>
    <property type="molecule type" value="Genomic_DNA"/>
</dbReference>
<evidence type="ECO:0000256" key="1">
    <source>
        <dbReference type="SAM" id="MobiDB-lite"/>
    </source>
</evidence>
<feature type="compositionally biased region" description="Polar residues" evidence="1">
    <location>
        <begin position="1"/>
        <end position="10"/>
    </location>
</feature>
<sequence length="90" mass="10137">MASAGGSLSVTELEKRLKNRRPGRSPSHLAHLDIGTLPSVAAHSVQKIARRRSDERFHFLKWLYRSNNSDIALITLPNDANEKVLKILKH</sequence>
<organism evidence="2 3">
    <name type="scientific">Endocarpon pusillum</name>
    <dbReference type="NCBI Taxonomy" id="364733"/>
    <lineage>
        <taxon>Eukaryota</taxon>
        <taxon>Fungi</taxon>
        <taxon>Dikarya</taxon>
        <taxon>Ascomycota</taxon>
        <taxon>Pezizomycotina</taxon>
        <taxon>Eurotiomycetes</taxon>
        <taxon>Chaetothyriomycetidae</taxon>
        <taxon>Verrucariales</taxon>
        <taxon>Verrucariaceae</taxon>
        <taxon>Endocarpon</taxon>
    </lineage>
</organism>
<evidence type="ECO:0000313" key="3">
    <source>
        <dbReference type="Proteomes" id="UP000606974"/>
    </source>
</evidence>
<dbReference type="AlphaFoldDB" id="A0A8H7E0S5"/>
<protein>
    <submittedName>
        <fullName evidence="2">Uncharacterized protein</fullName>
    </submittedName>
</protein>